<dbReference type="PANTHER" id="PTHR42840">
    <property type="entry name" value="NAD(P)-BINDING ROSSMANN-FOLD SUPERFAMILY PROTEIN-RELATED"/>
    <property type="match status" value="1"/>
</dbReference>
<protein>
    <submittedName>
        <fullName evidence="5">Gfo/Idh/MocA family oxidoreductase</fullName>
    </submittedName>
</protein>
<name>A0ABU8W955_9BURK</name>
<evidence type="ECO:0000256" key="2">
    <source>
        <dbReference type="ARBA" id="ARBA00023002"/>
    </source>
</evidence>
<keyword evidence="6" id="KW-1185">Reference proteome</keyword>
<accession>A0ABU8W955</accession>
<dbReference type="Pfam" id="PF01408">
    <property type="entry name" value="GFO_IDH_MocA"/>
    <property type="match status" value="1"/>
</dbReference>
<feature type="domain" description="GFO/IDH/MocA-like oxidoreductase" evidence="4">
    <location>
        <begin position="140"/>
        <end position="264"/>
    </location>
</feature>
<keyword evidence="2" id="KW-0560">Oxidoreductase</keyword>
<dbReference type="InterPro" id="IPR055170">
    <property type="entry name" value="GFO_IDH_MocA-like_dom"/>
</dbReference>
<dbReference type="RefSeq" id="WP_340367488.1">
    <property type="nucleotide sequence ID" value="NZ_JBBKZV010000034.1"/>
</dbReference>
<proteinExistence type="inferred from homology"/>
<dbReference type="Gene3D" id="3.30.360.10">
    <property type="entry name" value="Dihydrodipicolinate Reductase, domain 2"/>
    <property type="match status" value="1"/>
</dbReference>
<dbReference type="SUPFAM" id="SSF55347">
    <property type="entry name" value="Glyceraldehyde-3-phosphate dehydrogenase-like, C-terminal domain"/>
    <property type="match status" value="1"/>
</dbReference>
<dbReference type="InterPro" id="IPR000683">
    <property type="entry name" value="Gfo/Idh/MocA-like_OxRdtase_N"/>
</dbReference>
<dbReference type="Gene3D" id="3.40.50.720">
    <property type="entry name" value="NAD(P)-binding Rossmann-like Domain"/>
    <property type="match status" value="1"/>
</dbReference>
<evidence type="ECO:0000313" key="5">
    <source>
        <dbReference type="EMBL" id="MEJ8826453.1"/>
    </source>
</evidence>
<dbReference type="PANTHER" id="PTHR42840:SF3">
    <property type="entry name" value="BINDING ROSSMANN FOLD OXIDOREDUCTASE, PUTATIVE (AFU_ORTHOLOGUE AFUA_2G10240)-RELATED"/>
    <property type="match status" value="1"/>
</dbReference>
<evidence type="ECO:0000259" key="4">
    <source>
        <dbReference type="Pfam" id="PF22725"/>
    </source>
</evidence>
<dbReference type="InterPro" id="IPR036291">
    <property type="entry name" value="NAD(P)-bd_dom_sf"/>
</dbReference>
<sequence>MSNTTSRTPPLRIGIAGLGRLGRRHAENLAYRIRNARLVWACSPVRSELDEARTELGIEKTTSDFDRMIHAPDVDAIVLVTPTALHAQQAIAALKAGKHVFVEKPLALDVADCERVEAVAARHPDRVAMVGFVRRFDASYRRAHDDMRQGAIGRPFLVRSQTCDMNDPSGFFVRYAAQSGGIFMDCSVHDIDLARWMLGNPRAVRAFATGTIAMHPGLAEHADVDNGLAMVDFEGGGRAVFYASRTFAHGHETQTEVIGTGGKLLIGHGAERDRVVTSDSHGVRHASTADFFERFGDAFVHEMNAFVAACRGEAALDLALSDATEATRIGLAITRSLRSGQVEML</sequence>
<dbReference type="Proteomes" id="UP001363010">
    <property type="component" value="Unassembled WGS sequence"/>
</dbReference>
<evidence type="ECO:0000259" key="3">
    <source>
        <dbReference type="Pfam" id="PF01408"/>
    </source>
</evidence>
<dbReference type="SUPFAM" id="SSF51735">
    <property type="entry name" value="NAD(P)-binding Rossmann-fold domains"/>
    <property type="match status" value="1"/>
</dbReference>
<reference evidence="5 6" key="1">
    <citation type="submission" date="2024-03" db="EMBL/GenBank/DDBJ databases">
        <title>Novel species of the genus Variovorax.</title>
        <authorList>
            <person name="Liu Q."/>
            <person name="Xin Y.-H."/>
        </authorList>
    </citation>
    <scope>NUCLEOTIDE SEQUENCE [LARGE SCALE GENOMIC DNA]</scope>
    <source>
        <strain evidence="5 6">KACC 18501</strain>
    </source>
</reference>
<evidence type="ECO:0000256" key="1">
    <source>
        <dbReference type="ARBA" id="ARBA00010928"/>
    </source>
</evidence>
<organism evidence="5 6">
    <name type="scientific">Variovorax humicola</name>
    <dbReference type="NCBI Taxonomy" id="1769758"/>
    <lineage>
        <taxon>Bacteria</taxon>
        <taxon>Pseudomonadati</taxon>
        <taxon>Pseudomonadota</taxon>
        <taxon>Betaproteobacteria</taxon>
        <taxon>Burkholderiales</taxon>
        <taxon>Comamonadaceae</taxon>
        <taxon>Variovorax</taxon>
    </lineage>
</organism>
<feature type="domain" description="Gfo/Idh/MocA-like oxidoreductase N-terminal" evidence="3">
    <location>
        <begin position="11"/>
        <end position="130"/>
    </location>
</feature>
<comment type="caution">
    <text evidence="5">The sequence shown here is derived from an EMBL/GenBank/DDBJ whole genome shotgun (WGS) entry which is preliminary data.</text>
</comment>
<dbReference type="EMBL" id="JBBKZV010000034">
    <property type="protein sequence ID" value="MEJ8826453.1"/>
    <property type="molecule type" value="Genomic_DNA"/>
</dbReference>
<evidence type="ECO:0000313" key="6">
    <source>
        <dbReference type="Proteomes" id="UP001363010"/>
    </source>
</evidence>
<comment type="similarity">
    <text evidence="1">Belongs to the Gfo/Idh/MocA family.</text>
</comment>
<gene>
    <name evidence="5" type="ORF">WKW80_31265</name>
</gene>
<dbReference type="Pfam" id="PF22725">
    <property type="entry name" value="GFO_IDH_MocA_C3"/>
    <property type="match status" value="1"/>
</dbReference>